<dbReference type="PANTHER" id="PTHR43900">
    <property type="entry name" value="GLUTATHIONE S-TRANSFERASE RHO"/>
    <property type="match status" value="1"/>
</dbReference>
<dbReference type="Gene3D" id="3.40.30.10">
    <property type="entry name" value="Glutaredoxin"/>
    <property type="match status" value="1"/>
</dbReference>
<dbReference type="InterPro" id="IPR040079">
    <property type="entry name" value="Glutathione_S-Trfase"/>
</dbReference>
<protein>
    <recommendedName>
        <fullName evidence="2">glutathione transferase</fullName>
        <ecNumber evidence="2">2.5.1.18</ecNumber>
    </recommendedName>
</protein>
<dbReference type="InterPro" id="IPR004045">
    <property type="entry name" value="Glutathione_S-Trfase_N"/>
</dbReference>
<name>A0A9Q8Z4D1_CURCL</name>
<proteinExistence type="inferred from homology"/>
<dbReference type="PANTHER" id="PTHR43900:SF3">
    <property type="entry name" value="GLUTATHIONE S-TRANSFERASE RHO"/>
    <property type="match status" value="1"/>
</dbReference>
<evidence type="ECO:0000259" key="6">
    <source>
        <dbReference type="PROSITE" id="PS50405"/>
    </source>
</evidence>
<keyword evidence="8" id="KW-1185">Reference proteome</keyword>
<dbReference type="Pfam" id="PF02798">
    <property type="entry name" value="GST_N"/>
    <property type="match status" value="1"/>
</dbReference>
<dbReference type="Pfam" id="PF00043">
    <property type="entry name" value="GST_C"/>
    <property type="match status" value="1"/>
</dbReference>
<dbReference type="InterPro" id="IPR010987">
    <property type="entry name" value="Glutathione-S-Trfase_C-like"/>
</dbReference>
<evidence type="ECO:0000256" key="3">
    <source>
        <dbReference type="ARBA" id="ARBA00022679"/>
    </source>
</evidence>
<dbReference type="SFLD" id="SFLDG00358">
    <property type="entry name" value="Main_(cytGST)"/>
    <property type="match status" value="1"/>
</dbReference>
<feature type="domain" description="GST C-terminal" evidence="6">
    <location>
        <begin position="92"/>
        <end position="212"/>
    </location>
</feature>
<dbReference type="InterPro" id="IPR036249">
    <property type="entry name" value="Thioredoxin-like_sf"/>
</dbReference>
<dbReference type="EMBL" id="CP089275">
    <property type="protein sequence ID" value="USP74930.1"/>
    <property type="molecule type" value="Genomic_DNA"/>
</dbReference>
<dbReference type="GO" id="GO:0005737">
    <property type="term" value="C:cytoplasm"/>
    <property type="evidence" value="ECO:0007669"/>
    <property type="project" value="TreeGrafter"/>
</dbReference>
<reference evidence="7" key="1">
    <citation type="submission" date="2021-12" db="EMBL/GenBank/DDBJ databases">
        <title>Curvularia clavata genome.</title>
        <authorList>
            <person name="Cao Y."/>
        </authorList>
    </citation>
    <scope>NUCLEOTIDE SEQUENCE</scope>
    <source>
        <strain evidence="7">Yc1106</strain>
    </source>
</reference>
<dbReference type="GO" id="GO:0009636">
    <property type="term" value="P:response to toxic substance"/>
    <property type="evidence" value="ECO:0007669"/>
    <property type="project" value="UniProtKB-ARBA"/>
</dbReference>
<dbReference type="InterPro" id="IPR004046">
    <property type="entry name" value="GST_C"/>
</dbReference>
<dbReference type="GO" id="GO:0006749">
    <property type="term" value="P:glutathione metabolic process"/>
    <property type="evidence" value="ECO:0007669"/>
    <property type="project" value="TreeGrafter"/>
</dbReference>
<dbReference type="PROSITE" id="PS50405">
    <property type="entry name" value="GST_CTER"/>
    <property type="match status" value="1"/>
</dbReference>
<evidence type="ECO:0000256" key="2">
    <source>
        <dbReference type="ARBA" id="ARBA00012452"/>
    </source>
</evidence>
<organism evidence="7 8">
    <name type="scientific">Curvularia clavata</name>
    <dbReference type="NCBI Taxonomy" id="95742"/>
    <lineage>
        <taxon>Eukaryota</taxon>
        <taxon>Fungi</taxon>
        <taxon>Dikarya</taxon>
        <taxon>Ascomycota</taxon>
        <taxon>Pezizomycotina</taxon>
        <taxon>Dothideomycetes</taxon>
        <taxon>Pleosporomycetidae</taxon>
        <taxon>Pleosporales</taxon>
        <taxon>Pleosporineae</taxon>
        <taxon>Pleosporaceae</taxon>
        <taxon>Curvularia</taxon>
    </lineage>
</organism>
<dbReference type="PROSITE" id="PS50404">
    <property type="entry name" value="GST_NTER"/>
    <property type="match status" value="1"/>
</dbReference>
<evidence type="ECO:0000313" key="8">
    <source>
        <dbReference type="Proteomes" id="UP001056012"/>
    </source>
</evidence>
<evidence type="ECO:0000256" key="1">
    <source>
        <dbReference type="ARBA" id="ARBA00010128"/>
    </source>
</evidence>
<evidence type="ECO:0000256" key="4">
    <source>
        <dbReference type="ARBA" id="ARBA00047960"/>
    </source>
</evidence>
<dbReference type="SUPFAM" id="SSF52833">
    <property type="entry name" value="Thioredoxin-like"/>
    <property type="match status" value="1"/>
</dbReference>
<comment type="similarity">
    <text evidence="1">Belongs to the GST superfamily. Phi family.</text>
</comment>
<sequence>MSFHLTGIAHSICTLRPLLVLAEKGVEDFTLHAPNIGAGEHKTEQYKKKHPFGQIPILEDNGFVLFESRAISRFLATKFANQGTPLLPSFQDEKAWALFEQWASVEQNNFDHFAQEIFTQKMIRPMFGQPVDEAALENAKKTLAEKLDVFNGILAKQDYMGGTNFSLVDIFYMPLMSKLFEVNEGDLVGTRPNVQAWWDRVSARNSWKKLAQ</sequence>
<dbReference type="FunFam" id="1.20.1050.10:FF:000004">
    <property type="entry name" value="Glutathione S-transferase F2"/>
    <property type="match status" value="1"/>
</dbReference>
<dbReference type="SFLD" id="SFLDS00019">
    <property type="entry name" value="Glutathione_Transferase_(cytos"/>
    <property type="match status" value="1"/>
</dbReference>
<keyword evidence="3" id="KW-0808">Transferase</keyword>
<gene>
    <name evidence="7" type="ORF">yc1106_02204</name>
</gene>
<evidence type="ECO:0000259" key="5">
    <source>
        <dbReference type="PROSITE" id="PS50404"/>
    </source>
</evidence>
<dbReference type="VEuPathDB" id="FungiDB:yc1106_02204"/>
<dbReference type="AlphaFoldDB" id="A0A9Q8Z4D1"/>
<dbReference type="InterPro" id="IPR036282">
    <property type="entry name" value="Glutathione-S-Trfase_C_sf"/>
</dbReference>
<dbReference type="GO" id="GO:0004364">
    <property type="term" value="F:glutathione transferase activity"/>
    <property type="evidence" value="ECO:0007669"/>
    <property type="project" value="UniProtKB-EC"/>
</dbReference>
<dbReference type="OrthoDB" id="249703at2759"/>
<accession>A0A9Q8Z4D1</accession>
<evidence type="ECO:0000313" key="7">
    <source>
        <dbReference type="EMBL" id="USP74930.1"/>
    </source>
</evidence>
<comment type="catalytic activity">
    <reaction evidence="4">
        <text>RX + glutathione = an S-substituted glutathione + a halide anion + H(+)</text>
        <dbReference type="Rhea" id="RHEA:16437"/>
        <dbReference type="ChEBI" id="CHEBI:15378"/>
        <dbReference type="ChEBI" id="CHEBI:16042"/>
        <dbReference type="ChEBI" id="CHEBI:17792"/>
        <dbReference type="ChEBI" id="CHEBI:57925"/>
        <dbReference type="ChEBI" id="CHEBI:90779"/>
        <dbReference type="EC" id="2.5.1.18"/>
    </reaction>
</comment>
<dbReference type="Proteomes" id="UP001056012">
    <property type="component" value="Chromosome 2"/>
</dbReference>
<dbReference type="GO" id="GO:0043295">
    <property type="term" value="F:glutathione binding"/>
    <property type="evidence" value="ECO:0007669"/>
    <property type="project" value="TreeGrafter"/>
</dbReference>
<dbReference type="EC" id="2.5.1.18" evidence="2"/>
<dbReference type="SUPFAM" id="SSF47616">
    <property type="entry name" value="GST C-terminal domain-like"/>
    <property type="match status" value="1"/>
</dbReference>
<feature type="domain" description="GST N-terminal" evidence="5">
    <location>
        <begin position="1"/>
        <end position="83"/>
    </location>
</feature>
<dbReference type="Gene3D" id="1.20.1050.10">
    <property type="match status" value="1"/>
</dbReference>